<name>A0AAV1IRZ2_9NEOP</name>
<dbReference type="EMBL" id="CAVLEF010000001">
    <property type="protein sequence ID" value="CAK1539956.1"/>
    <property type="molecule type" value="Genomic_DNA"/>
</dbReference>
<reference evidence="2 3" key="1">
    <citation type="submission" date="2023-11" db="EMBL/GenBank/DDBJ databases">
        <authorList>
            <person name="Okamura Y."/>
        </authorList>
    </citation>
    <scope>NUCLEOTIDE SEQUENCE [LARGE SCALE GENOMIC DNA]</scope>
</reference>
<evidence type="ECO:0000313" key="2">
    <source>
        <dbReference type="EMBL" id="CAK1539956.1"/>
    </source>
</evidence>
<evidence type="ECO:0000256" key="1">
    <source>
        <dbReference type="SAM" id="SignalP"/>
    </source>
</evidence>
<keyword evidence="3" id="KW-1185">Reference proteome</keyword>
<feature type="chain" id="PRO_5043863942" evidence="1">
    <location>
        <begin position="40"/>
        <end position="83"/>
    </location>
</feature>
<feature type="signal peptide" evidence="1">
    <location>
        <begin position="1"/>
        <end position="39"/>
    </location>
</feature>
<comment type="caution">
    <text evidence="2">The sequence shown here is derived from an EMBL/GenBank/DDBJ whole genome shotgun (WGS) entry which is preliminary data.</text>
</comment>
<protein>
    <submittedName>
        <fullName evidence="2">Uncharacterized protein</fullName>
    </submittedName>
</protein>
<dbReference type="Proteomes" id="UP001497472">
    <property type="component" value="Unassembled WGS sequence"/>
</dbReference>
<proteinExistence type="predicted"/>
<sequence>MAKRRVAKHRSGRLRLRWPAATCAWACAVLLSLVTGAHADVDTSTNHGDNTLTNSDLFSNITSATRARVQPAIPFAILKNVLG</sequence>
<keyword evidence="1" id="KW-0732">Signal</keyword>
<organism evidence="2 3">
    <name type="scientific">Leptosia nina</name>
    <dbReference type="NCBI Taxonomy" id="320188"/>
    <lineage>
        <taxon>Eukaryota</taxon>
        <taxon>Metazoa</taxon>
        <taxon>Ecdysozoa</taxon>
        <taxon>Arthropoda</taxon>
        <taxon>Hexapoda</taxon>
        <taxon>Insecta</taxon>
        <taxon>Pterygota</taxon>
        <taxon>Neoptera</taxon>
        <taxon>Endopterygota</taxon>
        <taxon>Lepidoptera</taxon>
        <taxon>Glossata</taxon>
        <taxon>Ditrysia</taxon>
        <taxon>Papilionoidea</taxon>
        <taxon>Pieridae</taxon>
        <taxon>Pierinae</taxon>
        <taxon>Leptosia</taxon>
    </lineage>
</organism>
<evidence type="ECO:0000313" key="3">
    <source>
        <dbReference type="Proteomes" id="UP001497472"/>
    </source>
</evidence>
<gene>
    <name evidence="2" type="ORF">LNINA_LOCUS51</name>
</gene>
<accession>A0AAV1IRZ2</accession>
<dbReference type="AlphaFoldDB" id="A0AAV1IRZ2"/>